<dbReference type="Proteomes" id="UP000078540">
    <property type="component" value="Unassembled WGS sequence"/>
</dbReference>
<evidence type="ECO:0000313" key="3">
    <source>
        <dbReference type="Proteomes" id="UP000078540"/>
    </source>
</evidence>
<dbReference type="EMBL" id="KQ976558">
    <property type="protein sequence ID" value="KYM80734.1"/>
    <property type="molecule type" value="Genomic_DNA"/>
</dbReference>
<reference evidence="2 3" key="1">
    <citation type="submission" date="2015-09" db="EMBL/GenBank/DDBJ databases">
        <title>Atta colombica WGS genome.</title>
        <authorList>
            <person name="Nygaard S."/>
            <person name="Hu H."/>
            <person name="Boomsma J."/>
            <person name="Zhang G."/>
        </authorList>
    </citation>
    <scope>NUCLEOTIDE SEQUENCE [LARGE SCALE GENOMIC DNA]</scope>
    <source>
        <strain evidence="2">Treedump-2</strain>
        <tissue evidence="2">Whole body</tissue>
    </source>
</reference>
<evidence type="ECO:0000256" key="1">
    <source>
        <dbReference type="SAM" id="MobiDB-lite"/>
    </source>
</evidence>
<accession>A0A195B967</accession>
<proteinExistence type="predicted"/>
<name>A0A195B967_9HYME</name>
<sequence>MTPDTRAPYKEIIHDVLATNYSVSRNEAPLEDADTDAEKLSSAQQKSKTHTRTPTNEIALSPYLPPLNLCAATPEEERRIRRGCRRGPYGIFGRVAQRGKSAPFLMPCGSSRKMRRRPRLICNRNCQIFMEGYW</sequence>
<gene>
    <name evidence="2" type="ORF">ALC53_08903</name>
</gene>
<feature type="region of interest" description="Disordered" evidence="1">
    <location>
        <begin position="27"/>
        <end position="58"/>
    </location>
</feature>
<organism evidence="2 3">
    <name type="scientific">Atta colombica</name>
    <dbReference type="NCBI Taxonomy" id="520822"/>
    <lineage>
        <taxon>Eukaryota</taxon>
        <taxon>Metazoa</taxon>
        <taxon>Ecdysozoa</taxon>
        <taxon>Arthropoda</taxon>
        <taxon>Hexapoda</taxon>
        <taxon>Insecta</taxon>
        <taxon>Pterygota</taxon>
        <taxon>Neoptera</taxon>
        <taxon>Endopterygota</taxon>
        <taxon>Hymenoptera</taxon>
        <taxon>Apocrita</taxon>
        <taxon>Aculeata</taxon>
        <taxon>Formicoidea</taxon>
        <taxon>Formicidae</taxon>
        <taxon>Myrmicinae</taxon>
        <taxon>Atta</taxon>
    </lineage>
</organism>
<feature type="compositionally biased region" description="Polar residues" evidence="1">
    <location>
        <begin position="41"/>
        <end position="58"/>
    </location>
</feature>
<keyword evidence="3" id="KW-1185">Reference proteome</keyword>
<dbReference type="AlphaFoldDB" id="A0A195B967"/>
<evidence type="ECO:0000313" key="2">
    <source>
        <dbReference type="EMBL" id="KYM80734.1"/>
    </source>
</evidence>
<protein>
    <submittedName>
        <fullName evidence="2">Uncharacterized protein</fullName>
    </submittedName>
</protein>